<feature type="region of interest" description="Disordered" evidence="1">
    <location>
        <begin position="63"/>
        <end position="126"/>
    </location>
</feature>
<organism evidence="4 5">
    <name type="scientific">Microbacterium algihabitans</name>
    <dbReference type="NCBI Taxonomy" id="3075992"/>
    <lineage>
        <taxon>Bacteria</taxon>
        <taxon>Bacillati</taxon>
        <taxon>Actinomycetota</taxon>
        <taxon>Actinomycetes</taxon>
        <taxon>Micrococcales</taxon>
        <taxon>Microbacteriaceae</taxon>
        <taxon>Microbacterium</taxon>
    </lineage>
</organism>
<dbReference type="InterPro" id="IPR025645">
    <property type="entry name" value="DUF4349"/>
</dbReference>
<protein>
    <submittedName>
        <fullName evidence="4">DUF4349 domain-containing protein</fullName>
    </submittedName>
</protein>
<gene>
    <name evidence="4" type="ORF">RWH43_08355</name>
</gene>
<keyword evidence="5" id="KW-1185">Reference proteome</keyword>
<feature type="domain" description="DUF4349" evidence="3">
    <location>
        <begin position="129"/>
        <end position="348"/>
    </location>
</feature>
<evidence type="ECO:0000256" key="2">
    <source>
        <dbReference type="SAM" id="Phobius"/>
    </source>
</evidence>
<sequence>MTTPTLPPLSHDRVEAIEAAVFGRIADERDRRRRRRRGVWTGVAAAAAVVVVAAIVGPSLGVTQGTGASSTAIEAGSAPESGSRDQSAGGSVADTAPVAPGPDAGTSGSAGASSTEQGSAASGTATAGRDIVTTGSSTVEVDDVAAAIAAISATATGVGGYVESSQVGGGQVLVPVDGAASTTPTTDSGWITVRVPADTLTQVMDGLGSVGDVTATSVTRSDVTEQSVDLRARVAAGEASVARLTELLAQAASVSDLVTAESALADRQAQLDSDRQVLQSIESQVALSSLSVQLNARTATVTADPAGFGDGLVAGWNGLVATLNGLVIGLGFLLPWIVVAGAAWAIVWGVRRVIRRRRAAREG</sequence>
<feature type="transmembrane region" description="Helical" evidence="2">
    <location>
        <begin position="39"/>
        <end position="60"/>
    </location>
</feature>
<name>A0ABU3RV53_9MICO</name>
<keyword evidence="2" id="KW-1133">Transmembrane helix</keyword>
<dbReference type="Pfam" id="PF14257">
    <property type="entry name" value="DUF4349"/>
    <property type="match status" value="1"/>
</dbReference>
<evidence type="ECO:0000313" key="4">
    <source>
        <dbReference type="EMBL" id="MDU0326767.1"/>
    </source>
</evidence>
<evidence type="ECO:0000313" key="5">
    <source>
        <dbReference type="Proteomes" id="UP001256673"/>
    </source>
</evidence>
<proteinExistence type="predicted"/>
<dbReference type="RefSeq" id="WP_154096490.1">
    <property type="nucleotide sequence ID" value="NZ_JAWDIU010000002.1"/>
</dbReference>
<reference evidence="4 5" key="1">
    <citation type="submission" date="2023-09" db="EMBL/GenBank/DDBJ databases">
        <title>Microbacterium fusihabitans sp. nov., Microbacterium phycihabitans sp. nov., and Microbacterium cervinum sp. nov., isolated from dried seaweeds of beach.</title>
        <authorList>
            <person name="Lee S.D."/>
        </authorList>
    </citation>
    <scope>NUCLEOTIDE SEQUENCE [LARGE SCALE GENOMIC DNA]</scope>
    <source>
        <strain evidence="4 5">KSW2-21</strain>
    </source>
</reference>
<feature type="transmembrane region" description="Helical" evidence="2">
    <location>
        <begin position="326"/>
        <end position="350"/>
    </location>
</feature>
<evidence type="ECO:0000259" key="3">
    <source>
        <dbReference type="Pfam" id="PF14257"/>
    </source>
</evidence>
<accession>A0ABU3RV53</accession>
<dbReference type="EMBL" id="JAWDIU010000002">
    <property type="protein sequence ID" value="MDU0326767.1"/>
    <property type="molecule type" value="Genomic_DNA"/>
</dbReference>
<feature type="compositionally biased region" description="Polar residues" evidence="1">
    <location>
        <begin position="63"/>
        <end position="72"/>
    </location>
</feature>
<feature type="compositionally biased region" description="Low complexity" evidence="1">
    <location>
        <begin position="104"/>
        <end position="126"/>
    </location>
</feature>
<keyword evidence="2" id="KW-0812">Transmembrane</keyword>
<keyword evidence="2" id="KW-0472">Membrane</keyword>
<comment type="caution">
    <text evidence="4">The sequence shown here is derived from an EMBL/GenBank/DDBJ whole genome shotgun (WGS) entry which is preliminary data.</text>
</comment>
<dbReference type="Proteomes" id="UP001256673">
    <property type="component" value="Unassembled WGS sequence"/>
</dbReference>
<evidence type="ECO:0000256" key="1">
    <source>
        <dbReference type="SAM" id="MobiDB-lite"/>
    </source>
</evidence>